<protein>
    <submittedName>
        <fullName evidence="1">Uncharacterized protein</fullName>
    </submittedName>
</protein>
<accession>A0A0C3Q1F8</accession>
<dbReference type="EMBL" id="KN823582">
    <property type="protein sequence ID" value="KIO16376.1"/>
    <property type="molecule type" value="Genomic_DNA"/>
</dbReference>
<dbReference type="STRING" id="1051891.A0A0C3Q1F8"/>
<keyword evidence="2" id="KW-1185">Reference proteome</keyword>
<dbReference type="Proteomes" id="UP000054248">
    <property type="component" value="Unassembled WGS sequence"/>
</dbReference>
<reference evidence="2" key="2">
    <citation type="submission" date="2015-01" db="EMBL/GenBank/DDBJ databases">
        <title>Evolutionary Origins and Diversification of the Mycorrhizal Mutualists.</title>
        <authorList>
            <consortium name="DOE Joint Genome Institute"/>
            <consortium name="Mycorrhizal Genomics Consortium"/>
            <person name="Kohler A."/>
            <person name="Kuo A."/>
            <person name="Nagy L.G."/>
            <person name="Floudas D."/>
            <person name="Copeland A."/>
            <person name="Barry K.W."/>
            <person name="Cichocki N."/>
            <person name="Veneault-Fourrey C."/>
            <person name="LaButti K."/>
            <person name="Lindquist E.A."/>
            <person name="Lipzen A."/>
            <person name="Lundell T."/>
            <person name="Morin E."/>
            <person name="Murat C."/>
            <person name="Riley R."/>
            <person name="Ohm R."/>
            <person name="Sun H."/>
            <person name="Tunlid A."/>
            <person name="Henrissat B."/>
            <person name="Grigoriev I.V."/>
            <person name="Hibbett D.S."/>
            <person name="Martin F."/>
        </authorList>
    </citation>
    <scope>NUCLEOTIDE SEQUENCE [LARGE SCALE GENOMIC DNA]</scope>
    <source>
        <strain evidence="2">MUT 4182</strain>
    </source>
</reference>
<name>A0A0C3Q1F8_9AGAM</name>
<dbReference type="Pfam" id="PF18758">
    <property type="entry name" value="KDZ"/>
    <property type="match status" value="1"/>
</dbReference>
<organism evidence="1 2">
    <name type="scientific">Tulasnella calospora MUT 4182</name>
    <dbReference type="NCBI Taxonomy" id="1051891"/>
    <lineage>
        <taxon>Eukaryota</taxon>
        <taxon>Fungi</taxon>
        <taxon>Dikarya</taxon>
        <taxon>Basidiomycota</taxon>
        <taxon>Agaricomycotina</taxon>
        <taxon>Agaricomycetes</taxon>
        <taxon>Cantharellales</taxon>
        <taxon>Tulasnellaceae</taxon>
        <taxon>Tulasnella</taxon>
    </lineage>
</organism>
<dbReference type="InterPro" id="IPR040521">
    <property type="entry name" value="KDZ"/>
</dbReference>
<evidence type="ECO:0000313" key="1">
    <source>
        <dbReference type="EMBL" id="KIO16376.1"/>
    </source>
</evidence>
<evidence type="ECO:0000313" key="2">
    <source>
        <dbReference type="Proteomes" id="UP000054248"/>
    </source>
</evidence>
<reference evidence="1 2" key="1">
    <citation type="submission" date="2014-04" db="EMBL/GenBank/DDBJ databases">
        <authorList>
            <consortium name="DOE Joint Genome Institute"/>
            <person name="Kuo A."/>
            <person name="Girlanda M."/>
            <person name="Perotto S."/>
            <person name="Kohler A."/>
            <person name="Nagy L.G."/>
            <person name="Floudas D."/>
            <person name="Copeland A."/>
            <person name="Barry K.W."/>
            <person name="Cichocki N."/>
            <person name="Veneault-Fourrey C."/>
            <person name="LaButti K."/>
            <person name="Lindquist E.A."/>
            <person name="Lipzen A."/>
            <person name="Lundell T."/>
            <person name="Morin E."/>
            <person name="Murat C."/>
            <person name="Sun H."/>
            <person name="Tunlid A."/>
            <person name="Henrissat B."/>
            <person name="Grigoriev I.V."/>
            <person name="Hibbett D.S."/>
            <person name="Martin F."/>
            <person name="Nordberg H.P."/>
            <person name="Cantor M.N."/>
            <person name="Hua S.X."/>
        </authorList>
    </citation>
    <scope>NUCLEOTIDE SEQUENCE [LARGE SCALE GENOMIC DNA]</scope>
    <source>
        <strain evidence="1 2">MUT 4182</strain>
    </source>
</reference>
<dbReference type="OrthoDB" id="3257768at2759"/>
<gene>
    <name evidence="1" type="ORF">M407DRAFT_86081</name>
</gene>
<proteinExistence type="predicted"/>
<dbReference type="HOGENOM" id="CLU_003703_5_1_1"/>
<dbReference type="AlphaFoldDB" id="A0A0C3Q1F8"/>
<sequence>MAGDPGISPQGAQAIDVTGVFAVSCRHVFICPNGVVDFSKGERFRPVDVAFASPLNALYLSGLRYFVVTYDIACKYGVNFKSRCFNEDPTKALVPTPAGEMFIAFCVNKFHQESHEDNCSAKNALNYTKFVGRTCGEGVETIWAKMNWLRYSTREMGAGVRRETLSEHFNDWNWQKLINIGTFCRHKF</sequence>